<dbReference type="SMART" id="SM00771">
    <property type="entry name" value="ZipA_C"/>
    <property type="match status" value="1"/>
</dbReference>
<organism evidence="12 13">
    <name type="scientific">Candidatus Gallionella acididurans</name>
    <dbReference type="NCBI Taxonomy" id="1796491"/>
    <lineage>
        <taxon>Bacteria</taxon>
        <taxon>Pseudomonadati</taxon>
        <taxon>Pseudomonadota</taxon>
        <taxon>Betaproteobacteria</taxon>
        <taxon>Nitrosomonadales</taxon>
        <taxon>Gallionellaceae</taxon>
        <taxon>Gallionella</taxon>
    </lineage>
</organism>
<dbReference type="PANTHER" id="PTHR38685">
    <property type="entry name" value="CELL DIVISION PROTEIN ZIPA"/>
    <property type="match status" value="1"/>
</dbReference>
<dbReference type="GO" id="GO:0000917">
    <property type="term" value="P:division septum assembly"/>
    <property type="evidence" value="ECO:0007669"/>
    <property type="project" value="TreeGrafter"/>
</dbReference>
<feature type="transmembrane region" description="Helical" evidence="10">
    <location>
        <begin position="6"/>
        <end position="25"/>
    </location>
</feature>
<keyword evidence="6 9" id="KW-0472">Membrane</keyword>
<comment type="function">
    <text evidence="8">Essential cell division protein that stabilizes the FtsZ protofilaments by cross-linking them and that serves as a cytoplasmic membrane anchor for the Z ring. Also required for the recruitment to the septal ring of downstream cell division proteins.</text>
</comment>
<dbReference type="AlphaFoldDB" id="A0A139BQA7"/>
<evidence type="ECO:0000256" key="7">
    <source>
        <dbReference type="ARBA" id="ARBA00023306"/>
    </source>
</evidence>
<accession>A0A139BQA7</accession>
<proteinExistence type="inferred from homology"/>
<dbReference type="Pfam" id="PF04354">
    <property type="entry name" value="ZipA_C"/>
    <property type="match status" value="1"/>
</dbReference>
<evidence type="ECO:0000256" key="6">
    <source>
        <dbReference type="ARBA" id="ARBA00023136"/>
    </source>
</evidence>
<reference evidence="12 13" key="2">
    <citation type="submission" date="2016-03" db="EMBL/GenBank/DDBJ databases">
        <title>New uncultured bacterium of the family Gallionellaceae from acid mine drainage: description and reconstruction of genome based on metagenomic analysis of microbial community.</title>
        <authorList>
            <person name="Kadnikov V."/>
            <person name="Ivasenko D."/>
            <person name="Beletsky A."/>
            <person name="Mardanov A."/>
            <person name="Danilova E."/>
            <person name="Pimenov N."/>
            <person name="Karnachuk O."/>
            <person name="Ravin N."/>
        </authorList>
    </citation>
    <scope>NUCLEOTIDE SEQUENCE [LARGE SCALE GENOMIC DNA]</scope>
    <source>
        <strain evidence="12">ShG14-8</strain>
    </source>
</reference>
<gene>
    <name evidence="12" type="ORF">AWT59_2730</name>
</gene>
<keyword evidence="1 9" id="KW-1003">Cell membrane</keyword>
<dbReference type="InterPro" id="IPR007449">
    <property type="entry name" value="ZipA_FtsZ-bd_C"/>
</dbReference>
<protein>
    <recommendedName>
        <fullName evidence="8">Cell division protein ZipA</fullName>
    </recommendedName>
</protein>
<evidence type="ECO:0000256" key="4">
    <source>
        <dbReference type="ARBA" id="ARBA00022692"/>
    </source>
</evidence>
<dbReference type="Proteomes" id="UP000070578">
    <property type="component" value="Unassembled WGS sequence"/>
</dbReference>
<dbReference type="SUPFAM" id="SSF64383">
    <property type="entry name" value="Cell-division protein ZipA, C-terminal domain"/>
    <property type="match status" value="1"/>
</dbReference>
<dbReference type="PANTHER" id="PTHR38685:SF1">
    <property type="entry name" value="CELL DIVISION PROTEIN ZIPA"/>
    <property type="match status" value="1"/>
</dbReference>
<feature type="domain" description="ZipA C-terminal FtsZ-binding" evidence="11">
    <location>
        <begin position="213"/>
        <end position="339"/>
    </location>
</feature>
<evidence type="ECO:0000256" key="8">
    <source>
        <dbReference type="RuleBase" id="RU003612"/>
    </source>
</evidence>
<evidence type="ECO:0000313" key="13">
    <source>
        <dbReference type="Proteomes" id="UP000070578"/>
    </source>
</evidence>
<evidence type="ECO:0000256" key="9">
    <source>
        <dbReference type="RuleBase" id="RU003613"/>
    </source>
</evidence>
<dbReference type="GO" id="GO:0032153">
    <property type="term" value="C:cell division site"/>
    <property type="evidence" value="ECO:0007669"/>
    <property type="project" value="TreeGrafter"/>
</dbReference>
<name>A0A139BQA7_9PROT</name>
<evidence type="ECO:0000256" key="3">
    <source>
        <dbReference type="ARBA" id="ARBA00022618"/>
    </source>
</evidence>
<sequence>MSELQAALLAIGFGVIVAVYVFGWWQQRRYRRKFGEAFKPGYADALYQAHAGALNQESGATSSDVAPGAESHIAGLSDTVPSIPGLLDDSCSLLNARSDFIIELRLAEPSHAAVLDGLWQRKFDFRKPVQVCGLTLAEKKWERVIAESQVLYGRFRIALQLADRSGAISEAKLADFRDLVLGVARLIKADTTVPDIRETYHHAVELDAFCAEVDQMVGVNLVPPGERALAGGKVAQAVALLGMTLEADGAFHLPDAQGHSLFSLINQDSQPFQHLTLQTVHTPGITLLLDVPRVENPVSLFDRMMEAARILSAELQVNLVDDHRVALSDTGLALIRTRITEVEKKMHARGIEPGGRQARRLFS</sequence>
<dbReference type="InterPro" id="IPR036765">
    <property type="entry name" value="ZipA_FtsZ-bd_C_sf"/>
</dbReference>
<dbReference type="InterPro" id="IPR011919">
    <property type="entry name" value="Cell_div_ZipA"/>
</dbReference>
<keyword evidence="2 9" id="KW-0997">Cell inner membrane</keyword>
<evidence type="ECO:0000259" key="11">
    <source>
        <dbReference type="SMART" id="SM00771"/>
    </source>
</evidence>
<evidence type="ECO:0000256" key="5">
    <source>
        <dbReference type="ARBA" id="ARBA00022989"/>
    </source>
</evidence>
<reference evidence="12 13" key="1">
    <citation type="submission" date="2016-02" db="EMBL/GenBank/DDBJ databases">
        <authorList>
            <person name="Wen L."/>
            <person name="He K."/>
            <person name="Yang H."/>
        </authorList>
    </citation>
    <scope>NUCLEOTIDE SEQUENCE [LARGE SCALE GENOMIC DNA]</scope>
    <source>
        <strain evidence="12">ShG14-8</strain>
    </source>
</reference>
<comment type="subcellular location">
    <subcellularLocation>
        <location evidence="9">Cell inner membrane</location>
        <topology evidence="9">Single-pass type I membrane protein</topology>
    </subcellularLocation>
</comment>
<keyword evidence="7 8" id="KW-0131">Cell cycle</keyword>
<keyword evidence="4 9" id="KW-0812">Transmembrane</keyword>
<dbReference type="GO" id="GO:0005886">
    <property type="term" value="C:plasma membrane"/>
    <property type="evidence" value="ECO:0007669"/>
    <property type="project" value="UniProtKB-SubCell"/>
</dbReference>
<comment type="caution">
    <text evidence="12">The sequence shown here is derived from an EMBL/GenBank/DDBJ whole genome shotgun (WGS) entry which is preliminary data.</text>
</comment>
<dbReference type="Gene3D" id="3.30.1400.10">
    <property type="entry name" value="ZipA, C-terminal FtsZ-binding domain"/>
    <property type="match status" value="1"/>
</dbReference>
<dbReference type="EMBL" id="LSLI01000096">
    <property type="protein sequence ID" value="KXS31149.1"/>
    <property type="molecule type" value="Genomic_DNA"/>
</dbReference>
<keyword evidence="5 10" id="KW-1133">Transmembrane helix</keyword>
<evidence type="ECO:0000256" key="1">
    <source>
        <dbReference type="ARBA" id="ARBA00022475"/>
    </source>
</evidence>
<keyword evidence="3 8" id="KW-0132">Cell division</keyword>
<evidence type="ECO:0000256" key="2">
    <source>
        <dbReference type="ARBA" id="ARBA00022519"/>
    </source>
</evidence>
<evidence type="ECO:0000313" key="12">
    <source>
        <dbReference type="EMBL" id="KXS31149.1"/>
    </source>
</evidence>
<comment type="similarity">
    <text evidence="8">Belongs to the ZipA family.</text>
</comment>
<evidence type="ECO:0000256" key="10">
    <source>
        <dbReference type="SAM" id="Phobius"/>
    </source>
</evidence>